<feature type="region of interest" description="Disordered" evidence="1">
    <location>
        <begin position="48"/>
        <end position="161"/>
    </location>
</feature>
<dbReference type="GeneID" id="24111354"/>
<dbReference type="RefSeq" id="XP_012192075.1">
    <property type="nucleotide sequence ID" value="XM_012336685.1"/>
</dbReference>
<evidence type="ECO:0000313" key="3">
    <source>
        <dbReference type="Proteomes" id="UP000014071"/>
    </source>
</evidence>
<dbReference type="AlphaFoldDB" id="R9PAR3"/>
<accession>R9PAR3</accession>
<name>R9PAR3_PSEHS</name>
<sequence length="161" mass="17928">MPRYKGDVARRSDEKCDKSAVVAPIATLLCVQHLVTYGVARERASCWRQSPDNDNGRYGDEMGSSSERRRKMGDEMSARRLQGRLHGLWDAKLTSGSSKRRYSTSSAQARPSKKDGMTSLTSPWEYEKDSAGKRLHGSSERKGPHSGASERRRLIGAAGRR</sequence>
<keyword evidence="3" id="KW-1185">Reference proteome</keyword>
<reference evidence="3" key="1">
    <citation type="journal article" date="2013" name="Genome Announc.">
        <title>Draft genome sequence of the basidiomycetous yeast-like fungus Pseudozyma hubeiensis SY62, which produces an abundant amount of the biosurfactant mannosylerythritol lipids.</title>
        <authorList>
            <person name="Konishi M."/>
            <person name="Hatada Y."/>
            <person name="Horiuchi J."/>
        </authorList>
    </citation>
    <scope>NUCLEOTIDE SEQUENCE [LARGE SCALE GENOMIC DNA]</scope>
    <source>
        <strain evidence="3">SY62</strain>
    </source>
</reference>
<evidence type="ECO:0000313" key="2">
    <source>
        <dbReference type="EMBL" id="GAC98488.1"/>
    </source>
</evidence>
<dbReference type="Proteomes" id="UP000014071">
    <property type="component" value="Unassembled WGS sequence"/>
</dbReference>
<evidence type="ECO:0000256" key="1">
    <source>
        <dbReference type="SAM" id="MobiDB-lite"/>
    </source>
</evidence>
<organism evidence="2 3">
    <name type="scientific">Pseudozyma hubeiensis (strain SY62)</name>
    <name type="common">Yeast</name>
    <dbReference type="NCBI Taxonomy" id="1305764"/>
    <lineage>
        <taxon>Eukaryota</taxon>
        <taxon>Fungi</taxon>
        <taxon>Dikarya</taxon>
        <taxon>Basidiomycota</taxon>
        <taxon>Ustilaginomycotina</taxon>
        <taxon>Ustilaginomycetes</taxon>
        <taxon>Ustilaginales</taxon>
        <taxon>Ustilaginaceae</taxon>
        <taxon>Pseudozyma</taxon>
    </lineage>
</organism>
<protein>
    <submittedName>
        <fullName evidence="2">ABC transporter</fullName>
    </submittedName>
</protein>
<proteinExistence type="predicted"/>
<dbReference type="HOGENOM" id="CLU_1644475_0_0_1"/>
<feature type="compositionally biased region" description="Basic and acidic residues" evidence="1">
    <location>
        <begin position="125"/>
        <end position="153"/>
    </location>
</feature>
<gene>
    <name evidence="2" type="ORF">PHSY_006082</name>
</gene>
<dbReference type="EMBL" id="DF238820">
    <property type="protein sequence ID" value="GAC98488.1"/>
    <property type="molecule type" value="Genomic_DNA"/>
</dbReference>